<dbReference type="InterPro" id="IPR002110">
    <property type="entry name" value="Ankyrin_rpt"/>
</dbReference>
<gene>
    <name evidence="2" type="ORF">TWF679_005626</name>
</gene>
<dbReference type="InterPro" id="IPR002035">
    <property type="entry name" value="VWF_A"/>
</dbReference>
<feature type="repeat" description="ANK" evidence="1">
    <location>
        <begin position="37"/>
        <end position="69"/>
    </location>
</feature>
<dbReference type="OrthoDB" id="2142040at2759"/>
<dbReference type="Proteomes" id="UP000614610">
    <property type="component" value="Unassembled WGS sequence"/>
</dbReference>
<comment type="caution">
    <text evidence="2">The sequence shown here is derived from an EMBL/GenBank/DDBJ whole genome shotgun (WGS) entry which is preliminary data.</text>
</comment>
<organism evidence="2 3">
    <name type="scientific">Orbilia oligospora</name>
    <name type="common">Nematode-trapping fungus</name>
    <name type="synonym">Arthrobotrys oligospora</name>
    <dbReference type="NCBI Taxonomy" id="2813651"/>
    <lineage>
        <taxon>Eukaryota</taxon>
        <taxon>Fungi</taxon>
        <taxon>Dikarya</taxon>
        <taxon>Ascomycota</taxon>
        <taxon>Pezizomycotina</taxon>
        <taxon>Orbiliomycetes</taxon>
        <taxon>Orbiliales</taxon>
        <taxon>Orbiliaceae</taxon>
        <taxon>Orbilia</taxon>
    </lineage>
</organism>
<evidence type="ECO:0000313" key="2">
    <source>
        <dbReference type="EMBL" id="KAF3212737.1"/>
    </source>
</evidence>
<dbReference type="Pfam" id="PF12796">
    <property type="entry name" value="Ank_2"/>
    <property type="match status" value="1"/>
</dbReference>
<evidence type="ECO:0000256" key="1">
    <source>
        <dbReference type="PROSITE-ProRule" id="PRU00023"/>
    </source>
</evidence>
<dbReference type="Pfam" id="PF00023">
    <property type="entry name" value="Ank"/>
    <property type="match status" value="1"/>
</dbReference>
<name>A0A6G1M6Y7_ORBOL</name>
<dbReference type="InterPro" id="IPR036465">
    <property type="entry name" value="vWFA_dom_sf"/>
</dbReference>
<sequence>MSCPHIWKDALSGKLNEASLREYMRSGEDINGRATARSYTPLMGAILKGHEKVVQVLLDHEARVDIRAEDDSTALWLATSTSTKHSSSIVEQLLRKRPDLNVVPRKGTGNTPLMQAIVQLKNEKIVSRLVDEGANLEMKNSEKKTAKELAALQFNSRLLYALLPAEQRASKRASVMQNFRAFISHIIWVVNTAAGEGIGIMKAVLGISGQRAIDDPLLNNLVPKELVLTREELNRPTGTGAGEPPAKSMEDCMTFADFEKSVLDIVETMGLNRFFPQGSDKLQRLTQGLVNFRKSNSNLNAPENLRGLATLSLYKTIILCDDSGSMCANTTANSSITRIKSQNNIIGRIADMTSILMPDDGGIYVRFLNRQVNWERMSKDELFHKLDIIDPDGGTPLGAAFKREVVNPFVANTIEAGKQLDSPYLICVVTDGAPNRGEDQVFIQELKRCLIMLEENGYGDRVVSFVISRIGDDRSADRFITQLDDMAEFPDMVYVCRDQIDEGIGGEGLSDAALEMRLFDILTTPLLK</sequence>
<dbReference type="PROSITE" id="PS50088">
    <property type="entry name" value="ANK_REPEAT"/>
    <property type="match status" value="2"/>
</dbReference>
<protein>
    <submittedName>
        <fullName evidence="2">Uncharacterized protein</fullName>
    </submittedName>
</protein>
<feature type="repeat" description="ANK" evidence="1">
    <location>
        <begin position="108"/>
        <end position="141"/>
    </location>
</feature>
<dbReference type="PROSITE" id="PS50234">
    <property type="entry name" value="VWFA"/>
    <property type="match status" value="1"/>
</dbReference>
<dbReference type="Gene3D" id="3.40.50.410">
    <property type="entry name" value="von Willebrand factor, type A domain"/>
    <property type="match status" value="1"/>
</dbReference>
<dbReference type="InterPro" id="IPR036770">
    <property type="entry name" value="Ankyrin_rpt-contain_sf"/>
</dbReference>
<proteinExistence type="predicted"/>
<dbReference type="SUPFAM" id="SSF53300">
    <property type="entry name" value="vWA-like"/>
    <property type="match status" value="1"/>
</dbReference>
<accession>A0A6G1M6Y7</accession>
<dbReference type="PANTHER" id="PTHR34706">
    <property type="entry name" value="SLR1338 PROTEIN"/>
    <property type="match status" value="1"/>
</dbReference>
<dbReference type="EMBL" id="WIWT01000028">
    <property type="protein sequence ID" value="KAF3212737.1"/>
    <property type="molecule type" value="Genomic_DNA"/>
</dbReference>
<dbReference type="PANTHER" id="PTHR34706:SF3">
    <property type="entry name" value="ANKYRIN REPEAT PROTEIN (AFU_ORTHOLOGUE AFUA_7G06200)"/>
    <property type="match status" value="1"/>
</dbReference>
<dbReference type="SMART" id="SM00248">
    <property type="entry name" value="ANK"/>
    <property type="match status" value="3"/>
</dbReference>
<dbReference type="Gene3D" id="1.25.40.20">
    <property type="entry name" value="Ankyrin repeat-containing domain"/>
    <property type="match status" value="1"/>
</dbReference>
<keyword evidence="1" id="KW-0040">ANK repeat</keyword>
<evidence type="ECO:0000313" key="3">
    <source>
        <dbReference type="Proteomes" id="UP000614610"/>
    </source>
</evidence>
<dbReference type="SUPFAM" id="SSF48403">
    <property type="entry name" value="Ankyrin repeat"/>
    <property type="match status" value="1"/>
</dbReference>
<dbReference type="PROSITE" id="PS50297">
    <property type="entry name" value="ANK_REP_REGION"/>
    <property type="match status" value="2"/>
</dbReference>
<reference evidence="2" key="1">
    <citation type="submission" date="2019-06" db="EMBL/GenBank/DDBJ databases">
        <authorList>
            <person name="Palmer J.M."/>
        </authorList>
    </citation>
    <scope>NUCLEOTIDE SEQUENCE</scope>
    <source>
        <strain evidence="2">TWF679</strain>
    </source>
</reference>
<dbReference type="AlphaFoldDB" id="A0A6G1M6Y7"/>